<sequence>MLVHHARLLILQLLLPGAACLSSIHAGGVSSRIRCSCAKAFLQTILVPLAATSVAIPVHAEVVVKQPTVYAWQWENGAVVIPDPLLFADKVLHQPRLLGSGGGGAVFAVTQDSSQRSYVVKTSWASSTESIENECRVLQLLEEKHVTNVERCLGIQPYVRDVRTDARRVMILLEPVMKGPIAASLADLSPHLQSRSVEMILKTMLEILSANVAVTDVQTLVSQETGDILFIDFSEARILSPSTEPLSFMEQALLSNFVQEVSAMIPKGQEALVSRVVSQFVKEQESSGKHLSAHTLILLEEQFLLDEI</sequence>
<keyword evidence="2" id="KW-0732">Signal</keyword>
<organism evidence="3 4">
    <name type="scientific">Fistulifera solaris</name>
    <name type="common">Oleaginous diatom</name>
    <dbReference type="NCBI Taxonomy" id="1519565"/>
    <lineage>
        <taxon>Eukaryota</taxon>
        <taxon>Sar</taxon>
        <taxon>Stramenopiles</taxon>
        <taxon>Ochrophyta</taxon>
        <taxon>Bacillariophyta</taxon>
        <taxon>Bacillariophyceae</taxon>
        <taxon>Bacillariophycidae</taxon>
        <taxon>Naviculales</taxon>
        <taxon>Naviculaceae</taxon>
        <taxon>Fistulifera</taxon>
    </lineage>
</organism>
<dbReference type="Gene3D" id="3.30.200.20">
    <property type="entry name" value="Phosphorylase Kinase, domain 1"/>
    <property type="match status" value="1"/>
</dbReference>
<dbReference type="AlphaFoldDB" id="A0A1Z5KMB4"/>
<keyword evidence="1" id="KW-0067">ATP-binding</keyword>
<evidence type="ECO:0000313" key="3">
    <source>
        <dbReference type="EMBL" id="GAX27265.1"/>
    </source>
</evidence>
<evidence type="ECO:0000313" key="4">
    <source>
        <dbReference type="Proteomes" id="UP000198406"/>
    </source>
</evidence>
<feature type="signal peptide" evidence="2">
    <location>
        <begin position="1"/>
        <end position="20"/>
    </location>
</feature>
<dbReference type="OrthoDB" id="47558at2759"/>
<protein>
    <recommendedName>
        <fullName evidence="5">Protein kinase domain-containing protein</fullName>
    </recommendedName>
</protein>
<evidence type="ECO:0000256" key="1">
    <source>
        <dbReference type="PROSITE-ProRule" id="PRU10141"/>
    </source>
</evidence>
<name>A0A1Z5KMB4_FISSO</name>
<feature type="chain" id="PRO_5012419099" description="Protein kinase domain-containing protein" evidence="2">
    <location>
        <begin position="21"/>
        <end position="308"/>
    </location>
</feature>
<dbReference type="SUPFAM" id="SSF56112">
    <property type="entry name" value="Protein kinase-like (PK-like)"/>
    <property type="match status" value="1"/>
</dbReference>
<evidence type="ECO:0000256" key="2">
    <source>
        <dbReference type="SAM" id="SignalP"/>
    </source>
</evidence>
<feature type="binding site" evidence="1">
    <location>
        <position position="121"/>
    </location>
    <ligand>
        <name>ATP</name>
        <dbReference type="ChEBI" id="CHEBI:30616"/>
    </ligand>
</feature>
<dbReference type="Proteomes" id="UP000198406">
    <property type="component" value="Unassembled WGS sequence"/>
</dbReference>
<accession>A0A1Z5KMB4</accession>
<dbReference type="InterPro" id="IPR017441">
    <property type="entry name" value="Protein_kinase_ATP_BS"/>
</dbReference>
<gene>
    <name evidence="3" type="ORF">FisN_13Lh174</name>
</gene>
<dbReference type="InterPro" id="IPR011009">
    <property type="entry name" value="Kinase-like_dom_sf"/>
</dbReference>
<dbReference type="PROSITE" id="PS00107">
    <property type="entry name" value="PROTEIN_KINASE_ATP"/>
    <property type="match status" value="1"/>
</dbReference>
<dbReference type="EMBL" id="BDSP01000253">
    <property type="protein sequence ID" value="GAX27265.1"/>
    <property type="molecule type" value="Genomic_DNA"/>
</dbReference>
<reference evidence="3 4" key="1">
    <citation type="journal article" date="2015" name="Plant Cell">
        <title>Oil accumulation by the oleaginous diatom Fistulifera solaris as revealed by the genome and transcriptome.</title>
        <authorList>
            <person name="Tanaka T."/>
            <person name="Maeda Y."/>
            <person name="Veluchamy A."/>
            <person name="Tanaka M."/>
            <person name="Abida H."/>
            <person name="Marechal E."/>
            <person name="Bowler C."/>
            <person name="Muto M."/>
            <person name="Sunaga Y."/>
            <person name="Tanaka M."/>
            <person name="Yoshino T."/>
            <person name="Taniguchi T."/>
            <person name="Fukuda Y."/>
            <person name="Nemoto M."/>
            <person name="Matsumoto M."/>
            <person name="Wong P.S."/>
            <person name="Aburatani S."/>
            <person name="Fujibuchi W."/>
        </authorList>
    </citation>
    <scope>NUCLEOTIDE SEQUENCE [LARGE SCALE GENOMIC DNA]</scope>
    <source>
        <strain evidence="3 4">JPCC DA0580</strain>
    </source>
</reference>
<dbReference type="GO" id="GO:0005524">
    <property type="term" value="F:ATP binding"/>
    <property type="evidence" value="ECO:0007669"/>
    <property type="project" value="UniProtKB-UniRule"/>
</dbReference>
<proteinExistence type="predicted"/>
<keyword evidence="4" id="KW-1185">Reference proteome</keyword>
<dbReference type="InParanoid" id="A0A1Z5KMB4"/>
<comment type="caution">
    <text evidence="3">The sequence shown here is derived from an EMBL/GenBank/DDBJ whole genome shotgun (WGS) entry which is preliminary data.</text>
</comment>
<evidence type="ECO:0008006" key="5">
    <source>
        <dbReference type="Google" id="ProtNLM"/>
    </source>
</evidence>
<keyword evidence="1" id="KW-0547">Nucleotide-binding</keyword>